<feature type="region of interest" description="Disordered" evidence="2">
    <location>
        <begin position="71"/>
        <end position="108"/>
    </location>
</feature>
<sequence>MGQAALGRSAEFKAQELSNLAWAFAQEATGATQRLRRSDDEHFCRSDVDDAENFATTTTTTTTRARTATITTTTNNNNNNNNNHNSQSSQGSSSLTAVSSRGCEADTEGGKTKICKLLLASVSQEARRRALQDFETRQLSGLAWALAASSFMDADLRWSVLREAAARKRIAPQGFANLLWAVAKSPGPQLGDMELASFRDVARTALSSQLGDFLPQHLANIAWALARVTASEPPSVGGALPLQEPLLRLEEACCRRVEEFKLQELSNVAWAFATMGEECDRLFEAIGGEAELRLRALDCGSMSWEELADMGLNTLGLVWAARHAGHFRESLRCTAASALLRLGRSLDSKMREGPESLQTTKSPGATWSTGNPQEPFVVLELPDRQVLLKPPGWEVDSYQVDCEADCGSQGSKALLSTFVFSAHPERVARPILRDEVHRRGFLHRLDVPSSGLILLATSYEAYYDLAFQLNSGELIREYVVLSHGWLSPWRSELRARLHAPDGGFGTTEVLARGKPSLTRLKVLLHAVSLGTSLEAFSLLSVRIITGRRHQIRAHVAHSGHPTACDGKYTAQQTFNEDSTWCCRNFLHRNCLVFRDGAGQLRKATAPLPEDLADAMRFLRPRPGGSEAALQQWWEQGNTKMLEWESCQPLAAGQGLPQAKPVHGVAALTAMDNGYPSERDQRLQVGIDVFGCMLTHQEHVPTPDLVSSVGDTALLASLRSRAAKLSHVPVLFGTHAVGVLMAFCDAGCLDANVLKALSEAIIRNLERIPAQDYIAVLTALANLPPDLQASLPETLLEEVIQALKTRGYGTWRLELEAVVHLLEALQGLRMEDEALLELVCDRLPAALKLSDCSLTLLVRLLEVLGEQPARSRLHVSTHLHRRRKLQTALKDQIVRHVSRGLDLESQVVMARAVARLGFEDQLTQEWLSRLVVMVEPQL</sequence>
<dbReference type="Pfam" id="PF00849">
    <property type="entry name" value="PseudoU_synth_2"/>
    <property type="match status" value="1"/>
</dbReference>
<feature type="non-terminal residue" evidence="4">
    <location>
        <position position="937"/>
    </location>
</feature>
<gene>
    <name evidence="4" type="ORF">PGLA2088_LOCUS19175</name>
</gene>
<feature type="compositionally biased region" description="Low complexity" evidence="2">
    <location>
        <begin position="71"/>
        <end position="100"/>
    </location>
</feature>
<dbReference type="AlphaFoldDB" id="A0A813JGW5"/>
<reference evidence="4" key="1">
    <citation type="submission" date="2021-02" db="EMBL/GenBank/DDBJ databases">
        <authorList>
            <person name="Dougan E. K."/>
            <person name="Rhodes N."/>
            <person name="Thang M."/>
            <person name="Chan C."/>
        </authorList>
    </citation>
    <scope>NUCLEOTIDE SEQUENCE</scope>
</reference>
<dbReference type="GO" id="GO:0000455">
    <property type="term" value="P:enzyme-directed rRNA pseudouridine synthesis"/>
    <property type="evidence" value="ECO:0007669"/>
    <property type="project" value="TreeGrafter"/>
</dbReference>
<comment type="similarity">
    <text evidence="1">Belongs to the pseudouridine synthase RluA family.</text>
</comment>
<accession>A0A813JGW5</accession>
<dbReference type="SUPFAM" id="SSF55120">
    <property type="entry name" value="Pseudouridine synthase"/>
    <property type="match status" value="1"/>
</dbReference>
<evidence type="ECO:0000256" key="2">
    <source>
        <dbReference type="SAM" id="MobiDB-lite"/>
    </source>
</evidence>
<evidence type="ECO:0000259" key="3">
    <source>
        <dbReference type="Pfam" id="PF00849"/>
    </source>
</evidence>
<evidence type="ECO:0000313" key="4">
    <source>
        <dbReference type="EMBL" id="CAE8674919.1"/>
    </source>
</evidence>
<dbReference type="PANTHER" id="PTHR21600:SF87">
    <property type="entry name" value="RNA PSEUDOURIDYLATE SYNTHASE DOMAIN-CONTAINING PROTEIN 1"/>
    <property type="match status" value="1"/>
</dbReference>
<organism evidence="4 5">
    <name type="scientific">Polarella glacialis</name>
    <name type="common">Dinoflagellate</name>
    <dbReference type="NCBI Taxonomy" id="89957"/>
    <lineage>
        <taxon>Eukaryota</taxon>
        <taxon>Sar</taxon>
        <taxon>Alveolata</taxon>
        <taxon>Dinophyceae</taxon>
        <taxon>Suessiales</taxon>
        <taxon>Suessiaceae</taxon>
        <taxon>Polarella</taxon>
    </lineage>
</organism>
<protein>
    <recommendedName>
        <fullName evidence="3">Pseudouridine synthase RsuA/RluA-like domain-containing protein</fullName>
    </recommendedName>
</protein>
<dbReference type="Gene3D" id="3.30.2350.10">
    <property type="entry name" value="Pseudouridine synthase"/>
    <property type="match status" value="1"/>
</dbReference>
<name>A0A813JGW5_POLGL</name>
<dbReference type="GO" id="GO:0009982">
    <property type="term" value="F:pseudouridine synthase activity"/>
    <property type="evidence" value="ECO:0007669"/>
    <property type="project" value="InterPro"/>
</dbReference>
<feature type="region of interest" description="Disordered" evidence="2">
    <location>
        <begin position="350"/>
        <end position="369"/>
    </location>
</feature>
<dbReference type="InterPro" id="IPR020103">
    <property type="entry name" value="PsdUridine_synth_cat_dom_sf"/>
</dbReference>
<dbReference type="Proteomes" id="UP000626109">
    <property type="component" value="Unassembled WGS sequence"/>
</dbReference>
<dbReference type="InterPro" id="IPR050188">
    <property type="entry name" value="RluA_PseudoU_synthase"/>
</dbReference>
<evidence type="ECO:0000313" key="5">
    <source>
        <dbReference type="Proteomes" id="UP000626109"/>
    </source>
</evidence>
<dbReference type="GO" id="GO:0003723">
    <property type="term" value="F:RNA binding"/>
    <property type="evidence" value="ECO:0007669"/>
    <property type="project" value="InterPro"/>
</dbReference>
<feature type="domain" description="Pseudouridine synthase RsuA/RluA-like" evidence="3">
    <location>
        <begin position="421"/>
        <end position="557"/>
    </location>
</feature>
<feature type="compositionally biased region" description="Polar residues" evidence="2">
    <location>
        <begin position="356"/>
        <end position="369"/>
    </location>
</feature>
<dbReference type="PANTHER" id="PTHR21600">
    <property type="entry name" value="MITOCHONDRIAL RNA PSEUDOURIDINE SYNTHASE"/>
    <property type="match status" value="1"/>
</dbReference>
<dbReference type="EMBL" id="CAJNNW010024949">
    <property type="protein sequence ID" value="CAE8674919.1"/>
    <property type="molecule type" value="Genomic_DNA"/>
</dbReference>
<dbReference type="CDD" id="cd02869">
    <property type="entry name" value="PseudoU_synth_RluA_like"/>
    <property type="match status" value="1"/>
</dbReference>
<proteinExistence type="inferred from homology"/>
<comment type="caution">
    <text evidence="4">The sequence shown here is derived from an EMBL/GenBank/DDBJ whole genome shotgun (WGS) entry which is preliminary data.</text>
</comment>
<evidence type="ECO:0000256" key="1">
    <source>
        <dbReference type="ARBA" id="ARBA00010876"/>
    </source>
</evidence>
<dbReference type="InterPro" id="IPR006145">
    <property type="entry name" value="PsdUridine_synth_RsuA/RluA"/>
</dbReference>